<dbReference type="eggNOG" id="arCOG07331">
    <property type="taxonomic scope" value="Archaea"/>
</dbReference>
<dbReference type="SUPFAM" id="SSF58113">
    <property type="entry name" value="Apolipoprotein A-I"/>
    <property type="match status" value="1"/>
</dbReference>
<keyword evidence="1" id="KW-0175">Coiled coil</keyword>
<dbReference type="PANTHER" id="PTHR34314:SF6">
    <property type="entry name" value="DUF3782 DOMAIN-CONTAINING PROTEIN"/>
    <property type="match status" value="1"/>
</dbReference>
<dbReference type="EMBL" id="BA000023">
    <property type="protein sequence ID" value="BAB67014.1"/>
    <property type="molecule type" value="Genomic_DNA"/>
</dbReference>
<dbReference type="KEGG" id="sto:STK_19200"/>
<accession>Q96ZB2</accession>
<reference evidence="3" key="1">
    <citation type="journal article" date="2001" name="DNA Res.">
        <title>Complete genome sequence of an aerobic thermoacidophilic Crenarchaeon, Sulfolobus tokodaii strain7.</title>
        <authorList>
            <person name="Kawarabayasi Y."/>
            <person name="Hino Y."/>
            <person name="Horikawa H."/>
            <person name="Jin-no K."/>
            <person name="Takahashi M."/>
            <person name="Sekine M."/>
            <person name="Baba S."/>
            <person name="Ankai A."/>
            <person name="Kosugi H."/>
            <person name="Hosoyama A."/>
            <person name="Fukui S."/>
            <person name="Nagai Y."/>
            <person name="Nishijima K."/>
            <person name="Otsuka R."/>
            <person name="Nakazawa H."/>
            <person name="Takamiya M."/>
            <person name="Kato Y."/>
            <person name="Yoshizawa T."/>
            <person name="Tanaka T."/>
            <person name="Kudoh Y."/>
            <person name="Yamazaki J."/>
            <person name="Kushida N."/>
            <person name="Oguchi A."/>
            <person name="Aoki K."/>
            <person name="Masuda S."/>
            <person name="Yanagii M."/>
            <person name="Nishimura M."/>
            <person name="Yamagishi A."/>
            <person name="Oshima T."/>
            <person name="Kikuchi H."/>
        </authorList>
    </citation>
    <scope>NUCLEOTIDE SEQUENCE [LARGE SCALE GENOMIC DNA]</scope>
    <source>
        <strain evidence="3">DSM 16993 / JCM 10545 / NBRC 100140 / 7</strain>
    </source>
</reference>
<gene>
    <name evidence="2" type="primary">ST1920</name>
    <name evidence="2" type="ordered locus">STK_19200</name>
</gene>
<dbReference type="PATRIC" id="fig|273063.9.peg.2186"/>
<dbReference type="AlphaFoldDB" id="Q96ZB2"/>
<dbReference type="Proteomes" id="UP000001015">
    <property type="component" value="Chromosome"/>
</dbReference>
<feature type="coiled-coil region" evidence="1">
    <location>
        <begin position="137"/>
        <end position="208"/>
    </location>
</feature>
<evidence type="ECO:0000313" key="2">
    <source>
        <dbReference type="EMBL" id="BAB67014.1"/>
    </source>
</evidence>
<protein>
    <submittedName>
        <fullName evidence="2">Uncharacterized protein</fullName>
    </submittedName>
</protein>
<evidence type="ECO:0000313" key="3">
    <source>
        <dbReference type="Proteomes" id="UP000001015"/>
    </source>
</evidence>
<dbReference type="PANTHER" id="PTHR34314">
    <property type="entry name" value="CRENARCHAEAL PROTEIN, PUTATIVE-RELATED"/>
    <property type="match status" value="1"/>
</dbReference>
<dbReference type="STRING" id="273063.STK_19200"/>
<dbReference type="Gene3D" id="1.20.120.20">
    <property type="entry name" value="Apolipoprotein"/>
    <property type="match status" value="1"/>
</dbReference>
<name>Q96ZB2_SULTO</name>
<keyword evidence="3" id="KW-1185">Reference proteome</keyword>
<evidence type="ECO:0000256" key="1">
    <source>
        <dbReference type="SAM" id="Coils"/>
    </source>
</evidence>
<organism evidence="2 3">
    <name type="scientific">Sulfurisphaera tokodaii (strain DSM 16993 / JCM 10545 / NBRC 100140 / 7)</name>
    <name type="common">Sulfolobus tokodaii</name>
    <dbReference type="NCBI Taxonomy" id="273063"/>
    <lineage>
        <taxon>Archaea</taxon>
        <taxon>Thermoproteota</taxon>
        <taxon>Thermoprotei</taxon>
        <taxon>Sulfolobales</taxon>
        <taxon>Sulfolobaceae</taxon>
        <taxon>Sulfurisphaera</taxon>
    </lineage>
</organism>
<sequence>MEYMTMEDEIVRWFSESILKIVEKLKSGQELTNTEAYIALTYIYSQSFEKKIEELERSLRDEIRKTREELLTNDDKIKKEVIENDDKIKRELIEYVDKNKKEIIEYVDKSKKELLENDEKVKKEIIEYVNGVKKELLENDERIKKELLENDERIKKEIIEYVDKSKKELLENDERIKKELLENDKRMKSELEAKIDEVKGEVAALRSDLGVLTESFFVSNFLDSIKEGGEKVVSVYRHYETSIGEVDALVETDKAVYVIEVKFRAEIKEVDDLLTKVKEVEKEYQGKRIIPVLAGPKISKAVRGYAKGLNVIIYQ</sequence>
<proteinExistence type="predicted"/>